<proteinExistence type="predicted"/>
<gene>
    <name evidence="1" type="ORF">SAMN05421882_10757</name>
</gene>
<evidence type="ECO:0000313" key="2">
    <source>
        <dbReference type="Proteomes" id="UP000183454"/>
    </source>
</evidence>
<sequence>MTKLGWPFPFYFSRIYWDSYRFLRTSRFQEIPKFRSFFLSLRHYSLRSYPSYKREAHYLVFIYP</sequence>
<dbReference type="AlphaFoldDB" id="A0A1H2ZI27"/>
<dbReference type="EMBL" id="FNNH01000075">
    <property type="protein sequence ID" value="SDX16359.1"/>
    <property type="molecule type" value="Genomic_DNA"/>
</dbReference>
<reference evidence="1 2" key="1">
    <citation type="submission" date="2016-10" db="EMBL/GenBank/DDBJ databases">
        <authorList>
            <person name="de Groot N.N."/>
        </authorList>
    </citation>
    <scope>NUCLEOTIDE SEQUENCE [LARGE SCALE GENOMIC DNA]</scope>
    <source>
        <strain evidence="1 2">Nm110</strain>
    </source>
</reference>
<accession>A0A1H2ZI27</accession>
<organism evidence="1 2">
    <name type="scientific">Nitrosomonas communis</name>
    <dbReference type="NCBI Taxonomy" id="44574"/>
    <lineage>
        <taxon>Bacteria</taxon>
        <taxon>Pseudomonadati</taxon>
        <taxon>Pseudomonadota</taxon>
        <taxon>Betaproteobacteria</taxon>
        <taxon>Nitrosomonadales</taxon>
        <taxon>Nitrosomonadaceae</taxon>
        <taxon>Nitrosomonas</taxon>
    </lineage>
</organism>
<protein>
    <submittedName>
        <fullName evidence="1">Uncharacterized protein</fullName>
    </submittedName>
</protein>
<name>A0A1H2ZI27_9PROT</name>
<evidence type="ECO:0000313" key="1">
    <source>
        <dbReference type="EMBL" id="SDX16359.1"/>
    </source>
</evidence>
<dbReference type="Proteomes" id="UP000183454">
    <property type="component" value="Unassembled WGS sequence"/>
</dbReference>